<dbReference type="Pfam" id="PF00528">
    <property type="entry name" value="BPD_transp_1"/>
    <property type="match status" value="1"/>
</dbReference>
<dbReference type="RefSeq" id="WP_274233237.1">
    <property type="nucleotide sequence ID" value="NZ_BAABHQ010000021.1"/>
</dbReference>
<keyword evidence="3 6" id="KW-0812">Transmembrane</keyword>
<dbReference type="InterPro" id="IPR035906">
    <property type="entry name" value="MetI-like_sf"/>
</dbReference>
<feature type="region of interest" description="Disordered" evidence="7">
    <location>
        <begin position="223"/>
        <end position="254"/>
    </location>
</feature>
<evidence type="ECO:0000256" key="4">
    <source>
        <dbReference type="ARBA" id="ARBA00022989"/>
    </source>
</evidence>
<dbReference type="PANTHER" id="PTHR30177:SF33">
    <property type="entry name" value="POSSIBLE OSMOPROTECTANT (GLYCINE BETAINE_CARNITINE_CHOLINE_L-PROLINE) TRANSPORT INTEGRAL MEMBRANE PROTEIN ABC TRANSPORTER PROZ"/>
    <property type="match status" value="1"/>
</dbReference>
<keyword evidence="4 6" id="KW-1133">Transmembrane helix</keyword>
<keyword evidence="2 6" id="KW-0813">Transport</keyword>
<feature type="compositionally biased region" description="Pro residues" evidence="7">
    <location>
        <begin position="226"/>
        <end position="245"/>
    </location>
</feature>
<gene>
    <name evidence="9" type="ORF">GCM10023203_52400</name>
</gene>
<dbReference type="PANTHER" id="PTHR30177">
    <property type="entry name" value="GLYCINE BETAINE/L-PROLINE TRANSPORT SYSTEM PERMEASE PROTEIN PROW"/>
    <property type="match status" value="1"/>
</dbReference>
<dbReference type="SUPFAM" id="SSF161098">
    <property type="entry name" value="MetI-like"/>
    <property type="match status" value="1"/>
</dbReference>
<name>A0ABP9F227_9PSEU</name>
<dbReference type="InterPro" id="IPR000515">
    <property type="entry name" value="MetI-like"/>
</dbReference>
<dbReference type="Gene3D" id="1.10.3720.10">
    <property type="entry name" value="MetI-like"/>
    <property type="match status" value="1"/>
</dbReference>
<feature type="transmembrane region" description="Helical" evidence="6">
    <location>
        <begin position="155"/>
        <end position="175"/>
    </location>
</feature>
<reference evidence="10" key="1">
    <citation type="journal article" date="2019" name="Int. J. Syst. Evol. Microbiol.">
        <title>The Global Catalogue of Microorganisms (GCM) 10K type strain sequencing project: providing services to taxonomists for standard genome sequencing and annotation.</title>
        <authorList>
            <consortium name="The Broad Institute Genomics Platform"/>
            <consortium name="The Broad Institute Genome Sequencing Center for Infectious Disease"/>
            <person name="Wu L."/>
            <person name="Ma J."/>
        </authorList>
    </citation>
    <scope>NUCLEOTIDE SEQUENCE [LARGE SCALE GENOMIC DNA]</scope>
    <source>
        <strain evidence="10">JCM 17983</strain>
    </source>
</reference>
<feature type="transmembrane region" description="Helical" evidence="6">
    <location>
        <begin position="29"/>
        <end position="52"/>
    </location>
</feature>
<evidence type="ECO:0000259" key="8">
    <source>
        <dbReference type="PROSITE" id="PS50928"/>
    </source>
</evidence>
<evidence type="ECO:0000313" key="9">
    <source>
        <dbReference type="EMBL" id="GAA4892066.1"/>
    </source>
</evidence>
<dbReference type="PROSITE" id="PS50928">
    <property type="entry name" value="ABC_TM1"/>
    <property type="match status" value="1"/>
</dbReference>
<evidence type="ECO:0000256" key="1">
    <source>
        <dbReference type="ARBA" id="ARBA00004141"/>
    </source>
</evidence>
<evidence type="ECO:0000256" key="2">
    <source>
        <dbReference type="ARBA" id="ARBA00022448"/>
    </source>
</evidence>
<comment type="similarity">
    <text evidence="6">Belongs to the binding-protein-dependent transport system permease family.</text>
</comment>
<proteinExistence type="inferred from homology"/>
<sequence>MLGRLGEWFSDPAQWSGPAGIPARVLEHLGYTVLAVAIAAVIALPIGALIGHTRRGGLVVVGVANGLRALPELGVLVLFVLLLGLGLLPPTLALVLLAIPPLLAGAYSGVAGADPGAVDAARGMGMRERQILLQVEVPAAVPLVLGGLRFATLQVVATATIAAYVGLGGLGRYIIDGFAVRDFPQMLGGALVVAVLSVVVELVLQGLGRLVTPGPDRLRLRRAPVPAAPIPAAPTPTAPTSPAPTPDASTQASS</sequence>
<evidence type="ECO:0000256" key="7">
    <source>
        <dbReference type="SAM" id="MobiDB-lite"/>
    </source>
</evidence>
<evidence type="ECO:0000313" key="10">
    <source>
        <dbReference type="Proteomes" id="UP001500457"/>
    </source>
</evidence>
<evidence type="ECO:0000256" key="6">
    <source>
        <dbReference type="RuleBase" id="RU363032"/>
    </source>
</evidence>
<comment type="subcellular location">
    <subcellularLocation>
        <location evidence="6">Cell membrane</location>
        <topology evidence="6">Multi-pass membrane protein</topology>
    </subcellularLocation>
    <subcellularLocation>
        <location evidence="1">Membrane</location>
        <topology evidence="1">Multi-pass membrane protein</topology>
    </subcellularLocation>
</comment>
<feature type="domain" description="ABC transmembrane type-1" evidence="8">
    <location>
        <begin position="25"/>
        <end position="204"/>
    </location>
</feature>
<dbReference type="Proteomes" id="UP001500457">
    <property type="component" value="Unassembled WGS sequence"/>
</dbReference>
<organism evidence="9 10">
    <name type="scientific">Actinomycetospora straminea</name>
    <dbReference type="NCBI Taxonomy" id="663607"/>
    <lineage>
        <taxon>Bacteria</taxon>
        <taxon>Bacillati</taxon>
        <taxon>Actinomycetota</taxon>
        <taxon>Actinomycetes</taxon>
        <taxon>Pseudonocardiales</taxon>
        <taxon>Pseudonocardiaceae</taxon>
        <taxon>Actinomycetospora</taxon>
    </lineage>
</organism>
<comment type="caution">
    <text evidence="9">The sequence shown here is derived from an EMBL/GenBank/DDBJ whole genome shotgun (WGS) entry which is preliminary data.</text>
</comment>
<evidence type="ECO:0000256" key="5">
    <source>
        <dbReference type="ARBA" id="ARBA00023136"/>
    </source>
</evidence>
<feature type="transmembrane region" description="Helical" evidence="6">
    <location>
        <begin position="187"/>
        <end position="212"/>
    </location>
</feature>
<accession>A0ABP9F227</accession>
<dbReference type="CDD" id="cd06261">
    <property type="entry name" value="TM_PBP2"/>
    <property type="match status" value="1"/>
</dbReference>
<dbReference type="InterPro" id="IPR051204">
    <property type="entry name" value="ABC_transp_perm/SBD"/>
</dbReference>
<dbReference type="EMBL" id="BAABHQ010000021">
    <property type="protein sequence ID" value="GAA4892066.1"/>
    <property type="molecule type" value="Genomic_DNA"/>
</dbReference>
<keyword evidence="10" id="KW-1185">Reference proteome</keyword>
<keyword evidence="5 6" id="KW-0472">Membrane</keyword>
<evidence type="ECO:0000256" key="3">
    <source>
        <dbReference type="ARBA" id="ARBA00022692"/>
    </source>
</evidence>
<protein>
    <submittedName>
        <fullName evidence="9">ABC transporter permease subunit</fullName>
    </submittedName>
</protein>